<proteinExistence type="predicted"/>
<sequence length="75" mass="9063">MTTATVKKELEELKERQIKLEQAFYQLFGNEAAQEEEIRPSYLKKLEKIRKNMEERRGITVIRSQSELRKFFRSL</sequence>
<dbReference type="EMBL" id="LCIT01000040">
    <property type="protein sequence ID" value="KKT61035.1"/>
    <property type="molecule type" value="Genomic_DNA"/>
</dbReference>
<organism evidence="1 2">
    <name type="scientific">Candidatus Giovannonibacteria bacterium GW2011_GWA2_44_26</name>
    <dbReference type="NCBI Taxonomy" id="1618648"/>
    <lineage>
        <taxon>Bacteria</taxon>
        <taxon>Candidatus Giovannoniibacteriota</taxon>
    </lineage>
</organism>
<protein>
    <submittedName>
        <fullName evidence="1">Uncharacterized protein</fullName>
    </submittedName>
</protein>
<evidence type="ECO:0000313" key="1">
    <source>
        <dbReference type="EMBL" id="KKT61035.1"/>
    </source>
</evidence>
<reference evidence="1 2" key="1">
    <citation type="journal article" date="2015" name="Nature">
        <title>rRNA introns, odd ribosomes, and small enigmatic genomes across a large radiation of phyla.</title>
        <authorList>
            <person name="Brown C.T."/>
            <person name="Hug L.A."/>
            <person name="Thomas B.C."/>
            <person name="Sharon I."/>
            <person name="Castelle C.J."/>
            <person name="Singh A."/>
            <person name="Wilkins M.J."/>
            <person name="Williams K.H."/>
            <person name="Banfield J.F."/>
        </authorList>
    </citation>
    <scope>NUCLEOTIDE SEQUENCE [LARGE SCALE GENOMIC DNA]</scope>
</reference>
<name>A0A0G1IPE3_9BACT</name>
<gene>
    <name evidence="1" type="ORF">UW55_C0040G0011</name>
</gene>
<evidence type="ECO:0000313" key="2">
    <source>
        <dbReference type="Proteomes" id="UP000033945"/>
    </source>
</evidence>
<comment type="caution">
    <text evidence="1">The sequence shown here is derived from an EMBL/GenBank/DDBJ whole genome shotgun (WGS) entry which is preliminary data.</text>
</comment>
<dbReference type="AlphaFoldDB" id="A0A0G1IPE3"/>
<accession>A0A0G1IPE3</accession>
<dbReference type="Proteomes" id="UP000033945">
    <property type="component" value="Unassembled WGS sequence"/>
</dbReference>